<evidence type="ECO:0000313" key="1">
    <source>
        <dbReference type="EMBL" id="KAH0558019.1"/>
    </source>
</evidence>
<dbReference type="EMBL" id="JAHXZJ010000747">
    <property type="protein sequence ID" value="KAH0558019.1"/>
    <property type="molecule type" value="Genomic_DNA"/>
</dbReference>
<name>A0AAV7IY07_COTGL</name>
<accession>A0AAV7IY07</accession>
<keyword evidence="2" id="KW-1185">Reference proteome</keyword>
<dbReference type="AlphaFoldDB" id="A0AAV7IY07"/>
<sequence>MNRKSFGRFALYAWMEEGKARGTRWAGQPASSGRGEQDFSSRVSFTSICKSLVDKIWGRGETRNGLAKTHENKCIN</sequence>
<gene>
    <name evidence="1" type="ORF">KQX54_013850</name>
</gene>
<organism evidence="1 2">
    <name type="scientific">Cotesia glomerata</name>
    <name type="common">Lepidopteran parasitic wasp</name>
    <name type="synonym">Apanteles glomeratus</name>
    <dbReference type="NCBI Taxonomy" id="32391"/>
    <lineage>
        <taxon>Eukaryota</taxon>
        <taxon>Metazoa</taxon>
        <taxon>Ecdysozoa</taxon>
        <taxon>Arthropoda</taxon>
        <taxon>Hexapoda</taxon>
        <taxon>Insecta</taxon>
        <taxon>Pterygota</taxon>
        <taxon>Neoptera</taxon>
        <taxon>Endopterygota</taxon>
        <taxon>Hymenoptera</taxon>
        <taxon>Apocrita</taxon>
        <taxon>Ichneumonoidea</taxon>
        <taxon>Braconidae</taxon>
        <taxon>Microgastrinae</taxon>
        <taxon>Cotesia</taxon>
    </lineage>
</organism>
<reference evidence="1 2" key="1">
    <citation type="journal article" date="2021" name="J. Hered.">
        <title>A chromosome-level genome assembly of the parasitoid wasp, Cotesia glomerata (Hymenoptera: Braconidae).</title>
        <authorList>
            <person name="Pinto B.J."/>
            <person name="Weis J.J."/>
            <person name="Gamble T."/>
            <person name="Ode P.J."/>
            <person name="Paul R."/>
            <person name="Zaspel J.M."/>
        </authorList>
    </citation>
    <scope>NUCLEOTIDE SEQUENCE [LARGE SCALE GENOMIC DNA]</scope>
    <source>
        <strain evidence="1">CgM1</strain>
    </source>
</reference>
<dbReference type="Proteomes" id="UP000826195">
    <property type="component" value="Unassembled WGS sequence"/>
</dbReference>
<protein>
    <submittedName>
        <fullName evidence="1">Uncharacterized protein</fullName>
    </submittedName>
</protein>
<proteinExistence type="predicted"/>
<comment type="caution">
    <text evidence="1">The sequence shown here is derived from an EMBL/GenBank/DDBJ whole genome shotgun (WGS) entry which is preliminary data.</text>
</comment>
<evidence type="ECO:0000313" key="2">
    <source>
        <dbReference type="Proteomes" id="UP000826195"/>
    </source>
</evidence>